<evidence type="ECO:0000256" key="2">
    <source>
        <dbReference type="SAM" id="Phobius"/>
    </source>
</evidence>
<dbReference type="RefSeq" id="WP_238806760.1">
    <property type="nucleotide sequence ID" value="NZ_CAKLPY010000002.1"/>
</dbReference>
<evidence type="ECO:0008006" key="5">
    <source>
        <dbReference type="Google" id="ProtNLM"/>
    </source>
</evidence>
<protein>
    <recommendedName>
        <fullName evidence="5">LPXTG cell wall anchor domain-containing protein</fullName>
    </recommendedName>
</protein>
<gene>
    <name evidence="3" type="ORF">EMA8858_02324</name>
</gene>
<feature type="transmembrane region" description="Helical" evidence="2">
    <location>
        <begin position="136"/>
        <end position="153"/>
    </location>
</feature>
<evidence type="ECO:0000313" key="4">
    <source>
        <dbReference type="Proteomes" id="UP000837932"/>
    </source>
</evidence>
<evidence type="ECO:0000256" key="1">
    <source>
        <dbReference type="SAM" id="Coils"/>
    </source>
</evidence>
<keyword evidence="4" id="KW-1185">Reference proteome</keyword>
<keyword evidence="2" id="KW-1133">Transmembrane helix</keyword>
<sequence length="170" mass="18905">MSILAEEYNTLQDRQEAIKQDMLGVAAAIEKLDNSLGKKIASEITSKAFNQAGVPIKIPTQLGYFSFGLLGLIPTTIEGNKMRKYKARLQELETEYNTNAMRLQEINDLVKSEESMSKNKNILGSSNTNSKSNTSPVLWAVLAIFSLGLFAFVRKRSVSSNKNQLKQKLT</sequence>
<reference evidence="3" key="1">
    <citation type="submission" date="2021-12" db="EMBL/GenBank/DDBJ databases">
        <authorList>
            <person name="Rodrigo-Torres L."/>
            <person name="Arahal R. D."/>
            <person name="Lucena T."/>
        </authorList>
    </citation>
    <scope>NUCLEOTIDE SEQUENCE</scope>
    <source>
        <strain evidence="3">CECT 8858</strain>
    </source>
</reference>
<accession>A0ABN8ET45</accession>
<proteinExistence type="predicted"/>
<keyword evidence="2" id="KW-0472">Membrane</keyword>
<evidence type="ECO:0000313" key="3">
    <source>
        <dbReference type="EMBL" id="CAH0996194.1"/>
    </source>
</evidence>
<dbReference type="EMBL" id="CAKLPY010000002">
    <property type="protein sequence ID" value="CAH0996194.1"/>
    <property type="molecule type" value="Genomic_DNA"/>
</dbReference>
<keyword evidence="2" id="KW-0812">Transmembrane</keyword>
<feature type="coiled-coil region" evidence="1">
    <location>
        <begin position="82"/>
        <end position="109"/>
    </location>
</feature>
<organism evidence="3 4">
    <name type="scientific">Emticicia aquatica</name>
    <dbReference type="NCBI Taxonomy" id="1681835"/>
    <lineage>
        <taxon>Bacteria</taxon>
        <taxon>Pseudomonadati</taxon>
        <taxon>Bacteroidota</taxon>
        <taxon>Cytophagia</taxon>
        <taxon>Cytophagales</taxon>
        <taxon>Leadbetterellaceae</taxon>
        <taxon>Emticicia</taxon>
    </lineage>
</organism>
<comment type="caution">
    <text evidence="3">The sequence shown here is derived from an EMBL/GenBank/DDBJ whole genome shotgun (WGS) entry which is preliminary data.</text>
</comment>
<dbReference type="Proteomes" id="UP000837932">
    <property type="component" value="Unassembled WGS sequence"/>
</dbReference>
<keyword evidence="1" id="KW-0175">Coiled coil</keyword>
<name>A0ABN8ET45_9BACT</name>